<dbReference type="EMBL" id="LZMT01000018">
    <property type="protein sequence ID" value="OBX64278.1"/>
    <property type="molecule type" value="Genomic_DNA"/>
</dbReference>
<reference evidence="1" key="1">
    <citation type="submission" date="2016-06" db="EMBL/GenBank/DDBJ databases">
        <title>Draft genome of Moraxella osloensis CCUG 67237.</title>
        <authorList>
            <person name="Salva-Serra F."/>
            <person name="Engstrom-Jakobsson H."/>
            <person name="Thorell K."/>
            <person name="Gonzales-Siles L."/>
            <person name="Karlsson R."/>
            <person name="Boulund F."/>
            <person name="Engstrand L."/>
            <person name="Kristiansson E."/>
            <person name="Moore E."/>
        </authorList>
    </citation>
    <scope>NUCLEOTIDE SEQUENCE [LARGE SCALE GENOMIC DNA]</scope>
    <source>
        <strain evidence="1">CCUG 67237</strain>
    </source>
</reference>
<dbReference type="AlphaFoldDB" id="A0AA91J9U6"/>
<organism evidence="1">
    <name type="scientific">Faucicola osloensis</name>
    <name type="common">Moraxella osloensis</name>
    <dbReference type="NCBI Taxonomy" id="34062"/>
    <lineage>
        <taxon>Bacteria</taxon>
        <taxon>Pseudomonadati</taxon>
        <taxon>Pseudomonadota</taxon>
        <taxon>Gammaproteobacteria</taxon>
        <taxon>Moraxellales</taxon>
        <taxon>Moraxellaceae</taxon>
        <taxon>Faucicola</taxon>
    </lineage>
</organism>
<comment type="caution">
    <text evidence="1">The sequence shown here is derived from an EMBL/GenBank/DDBJ whole genome shotgun (WGS) entry which is preliminary data.</text>
</comment>
<protein>
    <submittedName>
        <fullName evidence="1">Uncharacterized protein</fullName>
    </submittedName>
</protein>
<sequence>MKIPLKLQPSAVNRWELVTASAGASAPVVRSSAGGAGQPSGIKKPLQAEGVLLGLGLDNQAFKL</sequence>
<evidence type="ECO:0000313" key="1">
    <source>
        <dbReference type="EMBL" id="OBX64278.1"/>
    </source>
</evidence>
<proteinExistence type="predicted"/>
<gene>
    <name evidence="1" type="ORF">A9299_10150</name>
</gene>
<accession>A0AA91J9U6</accession>
<name>A0AA91J9U6_FAUOS</name>